<dbReference type="Gramene" id="EOY27978">
    <property type="protein sequence ID" value="EOY27978"/>
    <property type="gene ID" value="TCM_029680"/>
</dbReference>
<keyword evidence="2" id="KW-1185">Reference proteome</keyword>
<proteinExistence type="predicted"/>
<dbReference type="InParanoid" id="A0A061GEX1"/>
<organism evidence="1 2">
    <name type="scientific">Theobroma cacao</name>
    <name type="common">Cacao</name>
    <name type="synonym">Cocoa</name>
    <dbReference type="NCBI Taxonomy" id="3641"/>
    <lineage>
        <taxon>Eukaryota</taxon>
        <taxon>Viridiplantae</taxon>
        <taxon>Streptophyta</taxon>
        <taxon>Embryophyta</taxon>
        <taxon>Tracheophyta</taxon>
        <taxon>Spermatophyta</taxon>
        <taxon>Magnoliopsida</taxon>
        <taxon>eudicotyledons</taxon>
        <taxon>Gunneridae</taxon>
        <taxon>Pentapetalae</taxon>
        <taxon>rosids</taxon>
        <taxon>malvids</taxon>
        <taxon>Malvales</taxon>
        <taxon>Malvaceae</taxon>
        <taxon>Byttnerioideae</taxon>
        <taxon>Theobroma</taxon>
    </lineage>
</organism>
<dbReference type="Proteomes" id="UP000026915">
    <property type="component" value="Chromosome 6"/>
</dbReference>
<dbReference type="EMBL" id="CM001884">
    <property type="protein sequence ID" value="EOY27978.1"/>
    <property type="molecule type" value="Genomic_DNA"/>
</dbReference>
<dbReference type="HOGENOM" id="CLU_2417639_0_0_1"/>
<gene>
    <name evidence="1" type="ORF">TCM_029680</name>
</gene>
<reference evidence="1 2" key="1">
    <citation type="journal article" date="2013" name="Genome Biol.">
        <title>The genome sequence of the most widely cultivated cacao type and its use to identify candidate genes regulating pod color.</title>
        <authorList>
            <person name="Motamayor J.C."/>
            <person name="Mockaitis K."/>
            <person name="Schmutz J."/>
            <person name="Haiminen N."/>
            <person name="Iii D.L."/>
            <person name="Cornejo O."/>
            <person name="Findley S.D."/>
            <person name="Zheng P."/>
            <person name="Utro F."/>
            <person name="Royaert S."/>
            <person name="Saski C."/>
            <person name="Jenkins J."/>
            <person name="Podicheti R."/>
            <person name="Zhao M."/>
            <person name="Scheffler B.E."/>
            <person name="Stack J.C."/>
            <person name="Feltus F.A."/>
            <person name="Mustiga G.M."/>
            <person name="Amores F."/>
            <person name="Phillips W."/>
            <person name="Marelli J.P."/>
            <person name="May G.D."/>
            <person name="Shapiro H."/>
            <person name="Ma J."/>
            <person name="Bustamante C.D."/>
            <person name="Schnell R.J."/>
            <person name="Main D."/>
            <person name="Gilbert D."/>
            <person name="Parida L."/>
            <person name="Kuhn D.N."/>
        </authorList>
    </citation>
    <scope>NUCLEOTIDE SEQUENCE [LARGE SCALE GENOMIC DNA]</scope>
    <source>
        <strain evidence="2">cv. Matina 1-6</strain>
    </source>
</reference>
<accession>A0A061GEX1</accession>
<evidence type="ECO:0000313" key="1">
    <source>
        <dbReference type="EMBL" id="EOY27978.1"/>
    </source>
</evidence>
<sequence>MNTNHQLPSVQMQQQGAGLYSDQHINYFSQVPNKILRLFSYGMESQLSQAEKYIWVGKLCSLITRFGPRSLEGLGLKCENGLPIFTSAIIGV</sequence>
<evidence type="ECO:0000313" key="2">
    <source>
        <dbReference type="Proteomes" id="UP000026915"/>
    </source>
</evidence>
<name>A0A061GEX1_THECC</name>
<protein>
    <submittedName>
        <fullName evidence="1">Uncharacterized protein</fullName>
    </submittedName>
</protein>
<dbReference type="AlphaFoldDB" id="A0A061GEX1"/>